<dbReference type="InterPro" id="IPR036890">
    <property type="entry name" value="HATPase_C_sf"/>
</dbReference>
<dbReference type="EMBL" id="JAVREM010000001">
    <property type="protein sequence ID" value="MDT0316816.1"/>
    <property type="molecule type" value="Genomic_DNA"/>
</dbReference>
<dbReference type="Pfam" id="PF02518">
    <property type="entry name" value="HATPase_c"/>
    <property type="match status" value="1"/>
</dbReference>
<dbReference type="RefSeq" id="WP_311594548.1">
    <property type="nucleotide sequence ID" value="NZ_JAVREM010000001.1"/>
</dbReference>
<evidence type="ECO:0000313" key="9">
    <source>
        <dbReference type="EMBL" id="MDT0316816.1"/>
    </source>
</evidence>
<dbReference type="PROSITE" id="PS50906">
    <property type="entry name" value="NIT"/>
    <property type="match status" value="1"/>
</dbReference>
<keyword evidence="10" id="KW-1185">Reference proteome</keyword>
<dbReference type="Proteomes" id="UP001183420">
    <property type="component" value="Unassembled WGS sequence"/>
</dbReference>
<dbReference type="SMART" id="SM00387">
    <property type="entry name" value="HATPase_c"/>
    <property type="match status" value="1"/>
</dbReference>
<dbReference type="InterPro" id="IPR013587">
    <property type="entry name" value="Nitrate/nitrite_sensing"/>
</dbReference>
<protein>
    <recommendedName>
        <fullName evidence="2">histidine kinase</fullName>
        <ecNumber evidence="2">2.7.13.3</ecNumber>
    </recommendedName>
</protein>
<dbReference type="InterPro" id="IPR010910">
    <property type="entry name" value="Nitrate/nitrite_sensing_bac"/>
</dbReference>
<sequence>MRFRGKSIRRKTGALVLVPLLSLVSVWAFAATDAIGEARAVGAASDAAAALTGPTHDVTAAVQRERRQTLVHLGDPRRADSLSELREIREETDRAVERARQGAREAGGGLRDSARDRLERLLSALDGLDQVRDLVQSNTIPRENALAAYGDVVDLAFRLLAVLQPADDPDLARQGRAVVGLAQAREHLSAEDALVAGALAADRTDEVLGELVELMARRELAYDTYLPDLTLDDRQAHEAFWESGTGRVLAAAEESLIEGNAAAVRADSWEETSSSALDQLTALGGEAAAHHQERYDSATSGPAVRAWLVGGLGLVAVVVSAVVAVRVGRGLTGDLRGLAREARDAAAVRLPGVTRRLAVGEHVDVETEAPVLEYGSDELGQIGRSLNILQREAVSAAVQRSHTRRGMSEVFVNLARRSQVLLHRQLNLLDGLESRTTDSENLADIVRLTHLATRMRRHAEGLVLLSGAAPARQWRKPEQLMDVVRAAVDEVEDFERVEVRRLPPLAVAGGAVADLVHLVAELLENATVFSPPHTAVQVDGERVPHGFTLEIHDRGLGMTAEALRDANRRLADPPEFEPSDTDRIGLFVIGRLAERHGIKVSLRDSPYGGTTAVTLIPGELLTEVRELPGKRGSIAGRRDRPAPHGGPVELEAPVGAPDLVLGPASGPPVAGPSPAVGHPVEHGPAHEAEAPVASPRLPYRHRTPVLVADHGRQVGEPPEPEPAPAAPIPLARPKATEERTSTGLPRRVRRPAPPSGGSGPGDGGGPGGHPEADALPDVDADEVRSRMASLQRGWQRGRQQTGDRPGPTRPDARPETFETPETPETS</sequence>
<feature type="compositionally biased region" description="Basic and acidic residues" evidence="6">
    <location>
        <begin position="679"/>
        <end position="689"/>
    </location>
</feature>
<dbReference type="PANTHER" id="PTHR45436">
    <property type="entry name" value="SENSOR HISTIDINE KINASE YKOH"/>
    <property type="match status" value="1"/>
</dbReference>
<organism evidence="9 10">
    <name type="scientific">Streptomyces millisiae</name>
    <dbReference type="NCBI Taxonomy" id="3075542"/>
    <lineage>
        <taxon>Bacteria</taxon>
        <taxon>Bacillati</taxon>
        <taxon>Actinomycetota</taxon>
        <taxon>Actinomycetes</taxon>
        <taxon>Kitasatosporales</taxon>
        <taxon>Streptomycetaceae</taxon>
        <taxon>Streptomyces</taxon>
    </lineage>
</organism>
<feature type="compositionally biased region" description="Low complexity" evidence="6">
    <location>
        <begin position="817"/>
        <end position="826"/>
    </location>
</feature>
<feature type="compositionally biased region" description="Low complexity" evidence="6">
    <location>
        <begin position="791"/>
        <end position="804"/>
    </location>
</feature>
<name>A0ABU2LH26_9ACTN</name>
<comment type="catalytic activity">
    <reaction evidence="1">
        <text>ATP + protein L-histidine = ADP + protein N-phospho-L-histidine.</text>
        <dbReference type="EC" id="2.7.13.3"/>
    </reaction>
</comment>
<feature type="region of interest" description="Disordered" evidence="6">
    <location>
        <begin position="711"/>
        <end position="826"/>
    </location>
</feature>
<dbReference type="SUPFAM" id="SSF55874">
    <property type="entry name" value="ATPase domain of HSP90 chaperone/DNA topoisomerase II/histidine kinase"/>
    <property type="match status" value="1"/>
</dbReference>
<feature type="chain" id="PRO_5046274470" description="histidine kinase" evidence="7">
    <location>
        <begin position="31"/>
        <end position="826"/>
    </location>
</feature>
<dbReference type="Gene3D" id="3.30.565.10">
    <property type="entry name" value="Histidine kinase-like ATPase, C-terminal domain"/>
    <property type="match status" value="1"/>
</dbReference>
<evidence type="ECO:0000259" key="8">
    <source>
        <dbReference type="PROSITE" id="PS50906"/>
    </source>
</evidence>
<evidence type="ECO:0000256" key="4">
    <source>
        <dbReference type="ARBA" id="ARBA00022679"/>
    </source>
</evidence>
<evidence type="ECO:0000313" key="10">
    <source>
        <dbReference type="Proteomes" id="UP001183420"/>
    </source>
</evidence>
<dbReference type="InterPro" id="IPR050428">
    <property type="entry name" value="TCS_sensor_his_kinase"/>
</dbReference>
<proteinExistence type="predicted"/>
<gene>
    <name evidence="9" type="ORF">RNC47_00535</name>
</gene>
<feature type="region of interest" description="Disordered" evidence="6">
    <location>
        <begin position="630"/>
        <end position="699"/>
    </location>
</feature>
<evidence type="ECO:0000256" key="7">
    <source>
        <dbReference type="SAM" id="SignalP"/>
    </source>
</evidence>
<dbReference type="InterPro" id="IPR003594">
    <property type="entry name" value="HATPase_dom"/>
</dbReference>
<keyword evidence="4" id="KW-0808">Transferase</keyword>
<dbReference type="EC" id="2.7.13.3" evidence="2"/>
<keyword evidence="3" id="KW-0597">Phosphoprotein</keyword>
<keyword evidence="5" id="KW-0418">Kinase</keyword>
<evidence type="ECO:0000256" key="5">
    <source>
        <dbReference type="ARBA" id="ARBA00022777"/>
    </source>
</evidence>
<dbReference type="Pfam" id="PF08376">
    <property type="entry name" value="NIT"/>
    <property type="match status" value="1"/>
</dbReference>
<evidence type="ECO:0000256" key="1">
    <source>
        <dbReference type="ARBA" id="ARBA00000085"/>
    </source>
</evidence>
<evidence type="ECO:0000256" key="3">
    <source>
        <dbReference type="ARBA" id="ARBA00022553"/>
    </source>
</evidence>
<evidence type="ECO:0000256" key="6">
    <source>
        <dbReference type="SAM" id="MobiDB-lite"/>
    </source>
</evidence>
<accession>A0ABU2LH26</accession>
<feature type="domain" description="NIT" evidence="8">
    <location>
        <begin position="53"/>
        <end position="298"/>
    </location>
</feature>
<comment type="caution">
    <text evidence="9">The sequence shown here is derived from an EMBL/GenBank/DDBJ whole genome shotgun (WGS) entry which is preliminary data.</text>
</comment>
<reference evidence="10" key="1">
    <citation type="submission" date="2023-07" db="EMBL/GenBank/DDBJ databases">
        <title>30 novel species of actinomycetes from the DSMZ collection.</title>
        <authorList>
            <person name="Nouioui I."/>
        </authorList>
    </citation>
    <scope>NUCLEOTIDE SEQUENCE [LARGE SCALE GENOMIC DNA]</scope>
    <source>
        <strain evidence="10">DSM 44918</strain>
    </source>
</reference>
<feature type="signal peptide" evidence="7">
    <location>
        <begin position="1"/>
        <end position="30"/>
    </location>
</feature>
<evidence type="ECO:0000256" key="2">
    <source>
        <dbReference type="ARBA" id="ARBA00012438"/>
    </source>
</evidence>
<keyword evidence="7" id="KW-0732">Signal</keyword>
<dbReference type="PANTHER" id="PTHR45436:SF5">
    <property type="entry name" value="SENSOR HISTIDINE KINASE TRCS"/>
    <property type="match status" value="1"/>
</dbReference>
<feature type="compositionally biased region" description="Gly residues" evidence="6">
    <location>
        <begin position="756"/>
        <end position="768"/>
    </location>
</feature>